<dbReference type="InterPro" id="IPR036388">
    <property type="entry name" value="WH-like_DNA-bd_sf"/>
</dbReference>
<dbReference type="PANTHER" id="PTHR11849">
    <property type="entry name" value="ETS"/>
    <property type="match status" value="1"/>
</dbReference>
<dbReference type="InterPro" id="IPR046328">
    <property type="entry name" value="ETS_fam"/>
</dbReference>
<keyword evidence="3" id="KW-0539">Nucleus</keyword>
<organism evidence="6 7">
    <name type="scientific">Tegillarca granosa</name>
    <name type="common">Malaysian cockle</name>
    <name type="synonym">Anadara granosa</name>
    <dbReference type="NCBI Taxonomy" id="220873"/>
    <lineage>
        <taxon>Eukaryota</taxon>
        <taxon>Metazoa</taxon>
        <taxon>Spiralia</taxon>
        <taxon>Lophotrochozoa</taxon>
        <taxon>Mollusca</taxon>
        <taxon>Bivalvia</taxon>
        <taxon>Autobranchia</taxon>
        <taxon>Pteriomorphia</taxon>
        <taxon>Arcoida</taxon>
        <taxon>Arcoidea</taxon>
        <taxon>Arcidae</taxon>
        <taxon>Tegillarca</taxon>
    </lineage>
</organism>
<dbReference type="PRINTS" id="PR00454">
    <property type="entry name" value="ETSDOMAIN"/>
</dbReference>
<feature type="region of interest" description="Disordered" evidence="4">
    <location>
        <begin position="268"/>
        <end position="296"/>
    </location>
</feature>
<reference evidence="6 7" key="1">
    <citation type="submission" date="2022-12" db="EMBL/GenBank/DDBJ databases">
        <title>Chromosome-level genome of Tegillarca granosa.</title>
        <authorList>
            <person name="Kim J."/>
        </authorList>
    </citation>
    <scope>NUCLEOTIDE SEQUENCE [LARGE SCALE GENOMIC DNA]</scope>
    <source>
        <strain evidence="6">Teg-2019</strain>
        <tissue evidence="6">Adductor muscle</tissue>
    </source>
</reference>
<accession>A0ABQ9FFL6</accession>
<dbReference type="Proteomes" id="UP001217089">
    <property type="component" value="Unassembled WGS sequence"/>
</dbReference>
<dbReference type="PANTHER" id="PTHR11849:SF304">
    <property type="entry name" value="DNA-BINDING PROTEIN D-ETS-3"/>
    <property type="match status" value="1"/>
</dbReference>
<keyword evidence="7" id="KW-1185">Reference proteome</keyword>
<gene>
    <name evidence="6" type="ORF">KUTeg_006130</name>
</gene>
<dbReference type="PROSITE" id="PS50061">
    <property type="entry name" value="ETS_DOMAIN_3"/>
    <property type="match status" value="1"/>
</dbReference>
<dbReference type="Pfam" id="PF00178">
    <property type="entry name" value="Ets"/>
    <property type="match status" value="1"/>
</dbReference>
<protein>
    <recommendedName>
        <fullName evidence="5">ETS domain-containing protein</fullName>
    </recommendedName>
</protein>
<sequence length="454" mass="52135">MYFDGKDSPECSSSAGYFDDFVLDYLQDTDFDQIVPALDEIEPTLGLSTNQIDFYTSPLLRKNQDPKQPPSYEEHLRSFQPSPLTVETKQEVIETPSCNVATASNRQLTDVLECIYQKEGDKSYAKVPQYQNFDAKRQNLTQQKKDETVLYEQKLKRLLPLIVGGGQIKLWQFLLELLIEGENTDCIRWEGTSGEFRMLDPDAVARKWGERKNKQSMNYDNMSRALRYYYDKLILTKVSGKRHCYKFHFNAILQSTQSIQTTSNQYGLAQSVPNRETPTSVSPVSRQMQSYQTRNTESPLLQPYRENNPEYFISKTEQDFVKEYKSCVYDTNAQNIDSSQFSYQPLSTGCNIWNNSSNATFCDFSSFNTNQRNSGCSYEDGYARQKYDDISNWISALTSSEQTPEETNRMRGNMSNTSSGSGYIPPKPCSAVRYSPYQRQPLYSRPQSAHCIGC</sequence>
<feature type="region of interest" description="Disordered" evidence="4">
    <location>
        <begin position="400"/>
        <end position="422"/>
    </location>
</feature>
<evidence type="ECO:0000313" key="6">
    <source>
        <dbReference type="EMBL" id="KAJ8316116.1"/>
    </source>
</evidence>
<dbReference type="SMART" id="SM00413">
    <property type="entry name" value="ETS"/>
    <property type="match status" value="1"/>
</dbReference>
<evidence type="ECO:0000259" key="5">
    <source>
        <dbReference type="PROSITE" id="PS50061"/>
    </source>
</evidence>
<evidence type="ECO:0000256" key="2">
    <source>
        <dbReference type="ARBA" id="ARBA00023125"/>
    </source>
</evidence>
<evidence type="ECO:0000256" key="1">
    <source>
        <dbReference type="ARBA" id="ARBA00005562"/>
    </source>
</evidence>
<dbReference type="PROSITE" id="PS00345">
    <property type="entry name" value="ETS_DOMAIN_1"/>
    <property type="match status" value="1"/>
</dbReference>
<evidence type="ECO:0000313" key="7">
    <source>
        <dbReference type="Proteomes" id="UP001217089"/>
    </source>
</evidence>
<name>A0ABQ9FFL6_TEGGR</name>
<feature type="domain" description="ETS" evidence="5">
    <location>
        <begin position="168"/>
        <end position="248"/>
    </location>
</feature>
<keyword evidence="2 3" id="KW-0238">DNA-binding</keyword>
<comment type="subcellular location">
    <subcellularLocation>
        <location evidence="3">Nucleus</location>
    </subcellularLocation>
</comment>
<dbReference type="SUPFAM" id="SSF46785">
    <property type="entry name" value="Winged helix' DNA-binding domain"/>
    <property type="match status" value="1"/>
</dbReference>
<dbReference type="EMBL" id="JARBDR010000328">
    <property type="protein sequence ID" value="KAJ8316116.1"/>
    <property type="molecule type" value="Genomic_DNA"/>
</dbReference>
<proteinExistence type="inferred from homology"/>
<comment type="caution">
    <text evidence="6">The sequence shown here is derived from an EMBL/GenBank/DDBJ whole genome shotgun (WGS) entry which is preliminary data.</text>
</comment>
<dbReference type="InterPro" id="IPR036390">
    <property type="entry name" value="WH_DNA-bd_sf"/>
</dbReference>
<dbReference type="PROSITE" id="PS00346">
    <property type="entry name" value="ETS_DOMAIN_2"/>
    <property type="match status" value="1"/>
</dbReference>
<dbReference type="Gene3D" id="1.10.10.10">
    <property type="entry name" value="Winged helix-like DNA-binding domain superfamily/Winged helix DNA-binding domain"/>
    <property type="match status" value="1"/>
</dbReference>
<dbReference type="InterPro" id="IPR000418">
    <property type="entry name" value="Ets_dom"/>
</dbReference>
<evidence type="ECO:0000256" key="4">
    <source>
        <dbReference type="SAM" id="MobiDB-lite"/>
    </source>
</evidence>
<evidence type="ECO:0000256" key="3">
    <source>
        <dbReference type="RuleBase" id="RU004019"/>
    </source>
</evidence>
<comment type="similarity">
    <text evidence="1 3">Belongs to the ETS family.</text>
</comment>